<sequence length="107" mass="11192">MDLTAVTQAGAAYGLAVHSDHFAVAAWRRARLRSLGVKPAGEDGGLQCRMETDNNRHLVVPAGTPLLEPSRVRARSSRSCSQSEITANEDAPAMTAQTATASTADSG</sequence>
<gene>
    <name evidence="2" type="ORF">SAMN05421541_107171</name>
</gene>
<evidence type="ECO:0000256" key="1">
    <source>
        <dbReference type="SAM" id="MobiDB-lite"/>
    </source>
</evidence>
<reference evidence="2 3" key="1">
    <citation type="submission" date="2016-10" db="EMBL/GenBank/DDBJ databases">
        <authorList>
            <person name="de Groot N.N."/>
        </authorList>
    </citation>
    <scope>NUCLEOTIDE SEQUENCE [LARGE SCALE GENOMIC DNA]</scope>
    <source>
        <strain evidence="2 3">DSM 43019</strain>
    </source>
</reference>
<feature type="compositionally biased region" description="Low complexity" evidence="1">
    <location>
        <begin position="91"/>
        <end position="107"/>
    </location>
</feature>
<organism evidence="2 3">
    <name type="scientific">Actinoplanes philippinensis</name>
    <dbReference type="NCBI Taxonomy" id="35752"/>
    <lineage>
        <taxon>Bacteria</taxon>
        <taxon>Bacillati</taxon>
        <taxon>Actinomycetota</taxon>
        <taxon>Actinomycetes</taxon>
        <taxon>Micromonosporales</taxon>
        <taxon>Micromonosporaceae</taxon>
        <taxon>Actinoplanes</taxon>
    </lineage>
</organism>
<dbReference type="AlphaFoldDB" id="A0A1I2GTN1"/>
<dbReference type="EMBL" id="FONV01000007">
    <property type="protein sequence ID" value="SFF20822.1"/>
    <property type="molecule type" value="Genomic_DNA"/>
</dbReference>
<evidence type="ECO:0000313" key="3">
    <source>
        <dbReference type="Proteomes" id="UP000199645"/>
    </source>
</evidence>
<accession>A0A1I2GTN1</accession>
<evidence type="ECO:0000313" key="2">
    <source>
        <dbReference type="EMBL" id="SFF20822.1"/>
    </source>
</evidence>
<name>A0A1I2GTN1_9ACTN</name>
<dbReference type="Proteomes" id="UP000199645">
    <property type="component" value="Unassembled WGS sequence"/>
</dbReference>
<proteinExistence type="predicted"/>
<keyword evidence="3" id="KW-1185">Reference proteome</keyword>
<protein>
    <submittedName>
        <fullName evidence="2">Uncharacterized protein</fullName>
    </submittedName>
</protein>
<feature type="region of interest" description="Disordered" evidence="1">
    <location>
        <begin position="70"/>
        <end position="107"/>
    </location>
</feature>